<accession>A0A225SMY9</accession>
<proteinExistence type="inferred from homology"/>
<comment type="caution">
    <text evidence="3">The sequence shown here is derived from an EMBL/GenBank/DDBJ whole genome shotgun (WGS) entry which is preliminary data.</text>
</comment>
<gene>
    <name evidence="3" type="ORF">CEJ45_24385</name>
</gene>
<evidence type="ECO:0000256" key="1">
    <source>
        <dbReference type="ARBA" id="ARBA00034120"/>
    </source>
</evidence>
<dbReference type="EMBL" id="NJGV01000059">
    <property type="protein sequence ID" value="OWY31627.1"/>
    <property type="molecule type" value="Genomic_DNA"/>
</dbReference>
<feature type="non-terminal residue" evidence="3">
    <location>
        <position position="136"/>
    </location>
</feature>
<keyword evidence="4" id="KW-1185">Reference proteome</keyword>
<comment type="similarity">
    <text evidence="1">Belongs to the bacterial reverse transcriptase family.</text>
</comment>
<dbReference type="Pfam" id="PF13655">
    <property type="entry name" value="RVT_N"/>
    <property type="match status" value="1"/>
</dbReference>
<dbReference type="RefSeq" id="WP_187697734.1">
    <property type="nucleotide sequence ID" value="NZ_NJGV01000059.1"/>
</dbReference>
<evidence type="ECO:0000313" key="4">
    <source>
        <dbReference type="Proteomes" id="UP000214747"/>
    </source>
</evidence>
<sequence>MNGQLTCAPTNVGLTWHGIDWAKAYGYVKRMQARIVKATKEQRWNKVRALQRLLICSFYGKALAVRRVTENQGKRTPGVDNETWSTPPAKAAAIGSLKRKGYRPLPLKRIYIPKSNGKMRPLSIPTMRDRAMQALH</sequence>
<name>A0A225SMY9_9BURK</name>
<evidence type="ECO:0000259" key="2">
    <source>
        <dbReference type="Pfam" id="PF13655"/>
    </source>
</evidence>
<protein>
    <submittedName>
        <fullName evidence="3">Group II intron reverse transcriptase/maturase</fullName>
    </submittedName>
</protein>
<dbReference type="AlphaFoldDB" id="A0A225SMY9"/>
<dbReference type="InterPro" id="IPR025960">
    <property type="entry name" value="RVT_N"/>
</dbReference>
<dbReference type="SUPFAM" id="SSF56672">
    <property type="entry name" value="DNA/RNA polymerases"/>
    <property type="match status" value="1"/>
</dbReference>
<evidence type="ECO:0000313" key="3">
    <source>
        <dbReference type="EMBL" id="OWY31627.1"/>
    </source>
</evidence>
<reference evidence="3 4" key="1">
    <citation type="journal article" date="2010" name="Int. J. Syst. Evol. Microbiol.">
        <title>Reclassification of Herbaspirillum putei as a later heterotypic synonym of Herbaspirillum huttiense, with the description of H. huttiense subsp. huttiense subsp. nov. and H. huttiense subsp. putei subsp. nov., comb. nov., and description of Herbaspirillum aquaticum sp. nov.</title>
        <authorList>
            <person name="Dobritsa A.P."/>
            <person name="Reddy M.C."/>
            <person name="Samadpour M."/>
        </authorList>
    </citation>
    <scope>NUCLEOTIDE SEQUENCE [LARGE SCALE GENOMIC DNA]</scope>
    <source>
        <strain evidence="3 4">IEH 4430</strain>
    </source>
</reference>
<organism evidence="3 4">
    <name type="scientific">Herbaspirillum aquaticum</name>
    <dbReference type="NCBI Taxonomy" id="568783"/>
    <lineage>
        <taxon>Bacteria</taxon>
        <taxon>Pseudomonadati</taxon>
        <taxon>Pseudomonadota</taxon>
        <taxon>Betaproteobacteria</taxon>
        <taxon>Burkholderiales</taxon>
        <taxon>Oxalobacteraceae</taxon>
        <taxon>Herbaspirillum</taxon>
    </lineage>
</organism>
<dbReference type="Proteomes" id="UP000214747">
    <property type="component" value="Unassembled WGS sequence"/>
</dbReference>
<dbReference type="InterPro" id="IPR051083">
    <property type="entry name" value="GrpII_Intron_Splice-Mob/Def"/>
</dbReference>
<feature type="domain" description="Reverse transcriptase N-terminal" evidence="2">
    <location>
        <begin position="16"/>
        <end position="97"/>
    </location>
</feature>
<dbReference type="InterPro" id="IPR043502">
    <property type="entry name" value="DNA/RNA_pol_sf"/>
</dbReference>
<dbReference type="PANTHER" id="PTHR34047">
    <property type="entry name" value="NUCLEAR INTRON MATURASE 1, MITOCHONDRIAL-RELATED"/>
    <property type="match status" value="1"/>
</dbReference>
<keyword evidence="3" id="KW-0548">Nucleotidyltransferase</keyword>
<keyword evidence="3" id="KW-0808">Transferase</keyword>
<dbReference type="GO" id="GO:0003964">
    <property type="term" value="F:RNA-directed DNA polymerase activity"/>
    <property type="evidence" value="ECO:0007669"/>
    <property type="project" value="UniProtKB-KW"/>
</dbReference>
<keyword evidence="3" id="KW-0695">RNA-directed DNA polymerase</keyword>
<dbReference type="PANTHER" id="PTHR34047:SF10">
    <property type="entry name" value="GROUP II INTRON-ASSOCIATED OPEN READING FRAME"/>
    <property type="match status" value="1"/>
</dbReference>